<evidence type="ECO:0000256" key="1">
    <source>
        <dbReference type="SAM" id="MobiDB-lite"/>
    </source>
</evidence>
<dbReference type="AlphaFoldDB" id="A0A163KAA5"/>
<organism evidence="2">
    <name type="scientific">Absidia glauca</name>
    <name type="common">Pin mould</name>
    <dbReference type="NCBI Taxonomy" id="4829"/>
    <lineage>
        <taxon>Eukaryota</taxon>
        <taxon>Fungi</taxon>
        <taxon>Fungi incertae sedis</taxon>
        <taxon>Mucoromycota</taxon>
        <taxon>Mucoromycotina</taxon>
        <taxon>Mucoromycetes</taxon>
        <taxon>Mucorales</taxon>
        <taxon>Cunninghamellaceae</taxon>
        <taxon>Absidia</taxon>
    </lineage>
</organism>
<name>A0A163KAA5_ABSGL</name>
<sequence>MLNSARYLQKPGTDCALEKLGLENVGNEEEGSCTSSPSARNPISVAILLILLREKEAMMQKTSVSHGKAKMDKMVRRGRLPCVRR</sequence>
<accession>A0A163KAA5</accession>
<gene>
    <name evidence="2" type="primary">ABSGL_11488.1 scaffold 12295</name>
</gene>
<evidence type="ECO:0000313" key="2">
    <source>
        <dbReference type="EMBL" id="SAM05613.1"/>
    </source>
</evidence>
<feature type="region of interest" description="Disordered" evidence="1">
    <location>
        <begin position="61"/>
        <end position="85"/>
    </location>
</feature>
<dbReference type="InParanoid" id="A0A163KAA5"/>
<feature type="compositionally biased region" description="Basic residues" evidence="1">
    <location>
        <begin position="76"/>
        <end position="85"/>
    </location>
</feature>
<proteinExistence type="predicted"/>
<protein>
    <submittedName>
        <fullName evidence="2">Uncharacterized protein</fullName>
    </submittedName>
</protein>
<dbReference type="EMBL" id="LT554468">
    <property type="protein sequence ID" value="SAM05613.1"/>
    <property type="molecule type" value="Genomic_DNA"/>
</dbReference>
<dbReference type="Proteomes" id="UP000078561">
    <property type="component" value="Unassembled WGS sequence"/>
</dbReference>
<evidence type="ECO:0000313" key="3">
    <source>
        <dbReference type="Proteomes" id="UP000078561"/>
    </source>
</evidence>
<reference evidence="2" key="1">
    <citation type="submission" date="2016-04" db="EMBL/GenBank/DDBJ databases">
        <authorList>
            <person name="Evans L.H."/>
            <person name="Alamgir A."/>
            <person name="Owens N."/>
            <person name="Weber N.D."/>
            <person name="Virtaneva K."/>
            <person name="Barbian K."/>
            <person name="Babar A."/>
            <person name="Rosenke K."/>
        </authorList>
    </citation>
    <scope>NUCLEOTIDE SEQUENCE [LARGE SCALE GENOMIC DNA]</scope>
    <source>
        <strain evidence="2">CBS 101.48</strain>
    </source>
</reference>
<keyword evidence="3" id="KW-1185">Reference proteome</keyword>